<dbReference type="PANTHER" id="PTHR46455">
    <property type="entry name" value="SET AND MYND DOMAIN CONTAINING, ARTHROPOD-SPECIFIC, MEMBER 4, ISOFORM A"/>
    <property type="match status" value="1"/>
</dbReference>
<dbReference type="Proteomes" id="UP001154078">
    <property type="component" value="Chromosome 9"/>
</dbReference>
<keyword evidence="3" id="KW-1185">Reference proteome</keyword>
<dbReference type="Pfam" id="PF00856">
    <property type="entry name" value="SET"/>
    <property type="match status" value="1"/>
</dbReference>
<dbReference type="SUPFAM" id="SSF82199">
    <property type="entry name" value="SET domain"/>
    <property type="match status" value="1"/>
</dbReference>
<dbReference type="Gene3D" id="2.170.270.10">
    <property type="entry name" value="SET domain"/>
    <property type="match status" value="1"/>
</dbReference>
<gene>
    <name evidence="2" type="ORF">MELIAE_LOCUS12228</name>
</gene>
<protein>
    <recommendedName>
        <fullName evidence="1">SET domain-containing protein</fullName>
    </recommendedName>
</protein>
<dbReference type="CDD" id="cd20071">
    <property type="entry name" value="SET_SMYD"/>
    <property type="match status" value="1"/>
</dbReference>
<evidence type="ECO:0000313" key="2">
    <source>
        <dbReference type="EMBL" id="CAH0563390.1"/>
    </source>
</evidence>
<evidence type="ECO:0000313" key="3">
    <source>
        <dbReference type="Proteomes" id="UP001154078"/>
    </source>
</evidence>
<accession>A0A9P0BJL1</accession>
<dbReference type="GO" id="GO:0008757">
    <property type="term" value="F:S-adenosylmethionine-dependent methyltransferase activity"/>
    <property type="evidence" value="ECO:0007669"/>
    <property type="project" value="UniProtKB-ARBA"/>
</dbReference>
<dbReference type="PANTHER" id="PTHR46455:SF7">
    <property type="entry name" value="RE12806P"/>
    <property type="match status" value="1"/>
</dbReference>
<dbReference type="SMART" id="SM00317">
    <property type="entry name" value="SET"/>
    <property type="match status" value="1"/>
</dbReference>
<proteinExistence type="predicted"/>
<name>A0A9P0BJL1_BRAAE</name>
<feature type="domain" description="SET" evidence="1">
    <location>
        <begin position="3"/>
        <end position="250"/>
    </location>
</feature>
<dbReference type="InterPro" id="IPR053010">
    <property type="entry name" value="SET_SmydA-8"/>
</dbReference>
<dbReference type="InterPro" id="IPR046341">
    <property type="entry name" value="SET_dom_sf"/>
</dbReference>
<organism evidence="2 3">
    <name type="scientific">Brassicogethes aeneus</name>
    <name type="common">Rape pollen beetle</name>
    <name type="synonym">Meligethes aeneus</name>
    <dbReference type="NCBI Taxonomy" id="1431903"/>
    <lineage>
        <taxon>Eukaryota</taxon>
        <taxon>Metazoa</taxon>
        <taxon>Ecdysozoa</taxon>
        <taxon>Arthropoda</taxon>
        <taxon>Hexapoda</taxon>
        <taxon>Insecta</taxon>
        <taxon>Pterygota</taxon>
        <taxon>Neoptera</taxon>
        <taxon>Endopterygota</taxon>
        <taxon>Coleoptera</taxon>
        <taxon>Polyphaga</taxon>
        <taxon>Cucujiformia</taxon>
        <taxon>Nitidulidae</taxon>
        <taxon>Meligethinae</taxon>
        <taxon>Brassicogethes</taxon>
    </lineage>
</organism>
<sequence>MTENLKEKFIIEKNDKVGRYTVASEDLKPGQLIFEELPFAYGPKSDTYCMCLGCSAHVDCTNLCSKCSWPVCSTECENLPVHKDNECQVFANANVKFQSVNDPSEICLQYECITPLRVLLATEKDPERWKTEVQIMEHHNEERKKRPIWQFNQTNVVDYLRGPCKLERFSEDLIHTVCGILEINAFESRTPSGSMLRCLYPKLAIMSHNCVSNVHHAIDCAGKFDSKDFRVFVRSATDVKKGEELYSSYTYSLWPTIVRREYLRESKFFDCTCPRCSDKTELGTHMGTLKCQKCDNGVIMSTNPLDNTCEWKCTHCEFKTNGVAVRKVFAAIQADIDGVEGLFGAEGIEAREALFRKYRSVVHPKNAYMTILRSSLVQLYGNSEGYTVDDLPDLLLERKIELANLLMEVLDKIEPGFSRIRGITLYELHAPILILARHQYQSDLINKEALEKQMKEALHTLGKAAEILKNEPLSTPEGQIGQLAQMAHQQLTENFDLMVENA</sequence>
<dbReference type="GO" id="GO:0008170">
    <property type="term" value="F:N-methyltransferase activity"/>
    <property type="evidence" value="ECO:0007669"/>
    <property type="project" value="UniProtKB-ARBA"/>
</dbReference>
<dbReference type="Gene3D" id="6.10.140.2220">
    <property type="match status" value="1"/>
</dbReference>
<evidence type="ECO:0000259" key="1">
    <source>
        <dbReference type="PROSITE" id="PS50280"/>
    </source>
</evidence>
<dbReference type="Gene3D" id="1.10.220.160">
    <property type="match status" value="1"/>
</dbReference>
<dbReference type="EMBL" id="OV121140">
    <property type="protein sequence ID" value="CAH0563390.1"/>
    <property type="molecule type" value="Genomic_DNA"/>
</dbReference>
<dbReference type="AlphaFoldDB" id="A0A9P0BJL1"/>
<reference evidence="2" key="1">
    <citation type="submission" date="2021-12" db="EMBL/GenBank/DDBJ databases">
        <authorList>
            <person name="King R."/>
        </authorList>
    </citation>
    <scope>NUCLEOTIDE SEQUENCE</scope>
</reference>
<dbReference type="PROSITE" id="PS50280">
    <property type="entry name" value="SET"/>
    <property type="match status" value="1"/>
</dbReference>
<dbReference type="OrthoDB" id="265717at2759"/>
<dbReference type="GO" id="GO:0008276">
    <property type="term" value="F:protein methyltransferase activity"/>
    <property type="evidence" value="ECO:0007669"/>
    <property type="project" value="UniProtKB-ARBA"/>
</dbReference>
<dbReference type="InterPro" id="IPR001214">
    <property type="entry name" value="SET_dom"/>
</dbReference>